<dbReference type="SFLD" id="SFLDG01386">
    <property type="entry name" value="main_SPASM_domain-containing"/>
    <property type="match status" value="1"/>
</dbReference>
<keyword evidence="4" id="KW-0411">Iron-sulfur</keyword>
<evidence type="ECO:0000256" key="3">
    <source>
        <dbReference type="ARBA" id="ARBA00023004"/>
    </source>
</evidence>
<dbReference type="Pfam" id="PF04055">
    <property type="entry name" value="Radical_SAM"/>
    <property type="match status" value="1"/>
</dbReference>
<dbReference type="GO" id="GO:0046872">
    <property type="term" value="F:metal ion binding"/>
    <property type="evidence" value="ECO:0007669"/>
    <property type="project" value="UniProtKB-KW"/>
</dbReference>
<dbReference type="InterPro" id="IPR058240">
    <property type="entry name" value="rSAM_sf"/>
</dbReference>
<reference evidence="7" key="1">
    <citation type="journal article" date="2015" name="Genome Announc.">
        <title>Draft Genome Sequence of Anaerolineae Strain TC1, a Novel Isolate from a Methanogenic Wastewater Treatment System.</title>
        <authorList>
            <person name="Matsuura N."/>
            <person name="Tourlousse D.M."/>
            <person name="Sun L."/>
            <person name="Toyonaga M."/>
            <person name="Kuroda K."/>
            <person name="Ohashi A."/>
            <person name="Cruz R."/>
            <person name="Yamaguchi T."/>
            <person name="Sekiguchi Y."/>
        </authorList>
    </citation>
    <scope>NUCLEOTIDE SEQUENCE [LARGE SCALE GENOMIC DNA]</scope>
    <source>
        <strain evidence="7">TC1</strain>
    </source>
</reference>
<dbReference type="SFLD" id="SFLDS00029">
    <property type="entry name" value="Radical_SAM"/>
    <property type="match status" value="1"/>
</dbReference>
<evidence type="ECO:0000256" key="5">
    <source>
        <dbReference type="ARBA" id="ARBA00023601"/>
    </source>
</evidence>
<protein>
    <submittedName>
        <fullName evidence="7">Sulfatase maturation enzyme AslB, radical SAM superfamily</fullName>
    </submittedName>
</protein>
<gene>
    <name evidence="7" type="ORF">ATC1_131191</name>
</gene>
<dbReference type="CDD" id="cd01335">
    <property type="entry name" value="Radical_SAM"/>
    <property type="match status" value="1"/>
</dbReference>
<evidence type="ECO:0000313" key="8">
    <source>
        <dbReference type="Proteomes" id="UP000053370"/>
    </source>
</evidence>
<sequence>MCSAELIMNSADIFAVPVGKKVLIYAPLHDVTALINRVAWKKWSGYLEDNKQCPESALELFSRFELSQKGEPSCRSGNLTDPLLLGLIPTRACNMSCRYCDFTSSNPAIMSFDTAKNAIRAYLELLHQNDKKKGEIHFFGGEPMIVPELVQFAVEYARYEAGKNKIEIHFELITNGLYSTTLAQWLSQNFDTVILSVDGFGEFQNRFRPMKNGSPSFETVCNNARIFSDSDCEFVIRSCVFQDNAAHLPQWAEWIGNNLLPSMVCFEPMTKSQESQKNEIFPAKPVDFVQNFCNASDILKNFGIPVIFSTTDITKNTNSICPLGQDALIISPEGSISSCYQLETEWKRQKMDLSFGWIDSEGFHFDMEKVNHCREFSVHNKRFCENCFCKYHCTGGCHLSHNTDKVSGLYDDFCIETRMISAAFLLDELNQSALKEEWLSDEDSIRIMAAQSSDRWLDYRSMAIAEL</sequence>
<evidence type="ECO:0000259" key="6">
    <source>
        <dbReference type="PROSITE" id="PS51918"/>
    </source>
</evidence>
<dbReference type="GO" id="GO:0016491">
    <property type="term" value="F:oxidoreductase activity"/>
    <property type="evidence" value="ECO:0007669"/>
    <property type="project" value="InterPro"/>
</dbReference>
<name>A0A0S7BS18_9CHLR</name>
<evidence type="ECO:0000313" key="7">
    <source>
        <dbReference type="EMBL" id="GAP41207.1"/>
    </source>
</evidence>
<dbReference type="GO" id="GO:0051536">
    <property type="term" value="F:iron-sulfur cluster binding"/>
    <property type="evidence" value="ECO:0007669"/>
    <property type="project" value="UniProtKB-KW"/>
</dbReference>
<dbReference type="SFLD" id="SFLDG01067">
    <property type="entry name" value="SPASM/twitch_domain_containing"/>
    <property type="match status" value="1"/>
</dbReference>
<evidence type="ECO:0000256" key="1">
    <source>
        <dbReference type="ARBA" id="ARBA00022691"/>
    </source>
</evidence>
<keyword evidence="3" id="KW-0408">Iron</keyword>
<dbReference type="InterPro" id="IPR007197">
    <property type="entry name" value="rSAM"/>
</dbReference>
<organism evidence="7">
    <name type="scientific">Flexilinea flocculi</name>
    <dbReference type="NCBI Taxonomy" id="1678840"/>
    <lineage>
        <taxon>Bacteria</taxon>
        <taxon>Bacillati</taxon>
        <taxon>Chloroflexota</taxon>
        <taxon>Anaerolineae</taxon>
        <taxon>Anaerolineales</taxon>
        <taxon>Anaerolineaceae</taxon>
        <taxon>Flexilinea</taxon>
    </lineage>
</organism>
<comment type="similarity">
    <text evidence="5">Belongs to the radical SAM superfamily. Anaerobic sulfatase-maturating enzyme family.</text>
</comment>
<dbReference type="PROSITE" id="PS51918">
    <property type="entry name" value="RADICAL_SAM"/>
    <property type="match status" value="1"/>
</dbReference>
<accession>A0A0S7BS18</accession>
<dbReference type="PANTHER" id="PTHR43273:SF3">
    <property type="entry name" value="ANAEROBIC SULFATASE-MATURATING ENZYME HOMOLOG ASLB-RELATED"/>
    <property type="match status" value="1"/>
</dbReference>
<dbReference type="SFLD" id="SFLDG01384">
    <property type="entry name" value="thioether_bond_formation_requi"/>
    <property type="match status" value="1"/>
</dbReference>
<dbReference type="STRING" id="1678840.ATC1_131191"/>
<dbReference type="Gene3D" id="3.20.20.70">
    <property type="entry name" value="Aldolase class I"/>
    <property type="match status" value="1"/>
</dbReference>
<dbReference type="PANTHER" id="PTHR43273">
    <property type="entry name" value="ANAEROBIC SULFATASE-MATURATING ENZYME HOMOLOG ASLB-RELATED"/>
    <property type="match status" value="1"/>
</dbReference>
<keyword evidence="8" id="KW-1185">Reference proteome</keyword>
<keyword evidence="1" id="KW-0949">S-adenosyl-L-methionine</keyword>
<evidence type="ECO:0000256" key="4">
    <source>
        <dbReference type="ARBA" id="ARBA00023014"/>
    </source>
</evidence>
<feature type="domain" description="Radical SAM core" evidence="6">
    <location>
        <begin position="79"/>
        <end position="305"/>
    </location>
</feature>
<dbReference type="InterPro" id="IPR023867">
    <property type="entry name" value="Sulphatase_maturase_rSAM"/>
</dbReference>
<dbReference type="SUPFAM" id="SSF102114">
    <property type="entry name" value="Radical SAM enzymes"/>
    <property type="match status" value="1"/>
</dbReference>
<dbReference type="InterPro" id="IPR013785">
    <property type="entry name" value="Aldolase_TIM"/>
</dbReference>
<dbReference type="AlphaFoldDB" id="A0A0S7BS18"/>
<evidence type="ECO:0000256" key="2">
    <source>
        <dbReference type="ARBA" id="ARBA00022723"/>
    </source>
</evidence>
<keyword evidence="2" id="KW-0479">Metal-binding</keyword>
<dbReference type="Proteomes" id="UP000053370">
    <property type="component" value="Unassembled WGS sequence"/>
</dbReference>
<dbReference type="EMBL" id="DF968181">
    <property type="protein sequence ID" value="GAP41207.1"/>
    <property type="molecule type" value="Genomic_DNA"/>
</dbReference>
<proteinExistence type="inferred from homology"/>